<dbReference type="InterPro" id="IPR032577">
    <property type="entry name" value="DUF4920"/>
</dbReference>
<sequence>MKKLFITITLILCFSTTISARELTLGEPVKMGLVESMETLLAQPETYIGKEITVKGKIGKVCKKRGCWADFVVGDKKLRVKVEDGEIEIPLSAIGSDAYATGVLSSIEFTKEQTIAYLEHMAEDAGEKFDPNTVEQGMTLYQLQSGSVKIL</sequence>
<protein>
    <recommendedName>
        <fullName evidence="4">DUF4920 domain-containing protein</fullName>
    </recommendedName>
</protein>
<keyword evidence="3" id="KW-1185">Reference proteome</keyword>
<organism evidence="2 3">
    <name type="scientific">Kangiella geojedonensis</name>
    <dbReference type="NCBI Taxonomy" id="914150"/>
    <lineage>
        <taxon>Bacteria</taxon>
        <taxon>Pseudomonadati</taxon>
        <taxon>Pseudomonadota</taxon>
        <taxon>Gammaproteobacteria</taxon>
        <taxon>Kangiellales</taxon>
        <taxon>Kangiellaceae</taxon>
        <taxon>Kangiella</taxon>
    </lineage>
</organism>
<dbReference type="EMBL" id="CP010975">
    <property type="protein sequence ID" value="AKE52237.1"/>
    <property type="molecule type" value="Genomic_DNA"/>
</dbReference>
<proteinExistence type="predicted"/>
<dbReference type="HOGENOM" id="CLU_1674657_0_0_6"/>
<evidence type="ECO:0000313" key="2">
    <source>
        <dbReference type="EMBL" id="AKE52237.1"/>
    </source>
</evidence>
<evidence type="ECO:0008006" key="4">
    <source>
        <dbReference type="Google" id="ProtNLM"/>
    </source>
</evidence>
<feature type="chain" id="PRO_5002510070" description="DUF4920 domain-containing protein" evidence="1">
    <location>
        <begin position="21"/>
        <end position="151"/>
    </location>
</feature>
<dbReference type="AlphaFoldDB" id="A0A0F6TQL9"/>
<name>A0A0F6TQL9_9GAMM</name>
<evidence type="ECO:0000256" key="1">
    <source>
        <dbReference type="SAM" id="SignalP"/>
    </source>
</evidence>
<keyword evidence="1" id="KW-0732">Signal</keyword>
<gene>
    <name evidence="2" type="ORF">TQ33_1282</name>
</gene>
<dbReference type="RefSeq" id="WP_046561331.1">
    <property type="nucleotide sequence ID" value="NZ_CP010975.1"/>
</dbReference>
<dbReference type="KEGG" id="kge:TQ33_1282"/>
<dbReference type="Pfam" id="PF16267">
    <property type="entry name" value="DUF4920"/>
    <property type="match status" value="1"/>
</dbReference>
<dbReference type="OrthoDB" id="129527at2"/>
<evidence type="ECO:0000313" key="3">
    <source>
        <dbReference type="Proteomes" id="UP000034071"/>
    </source>
</evidence>
<dbReference type="Proteomes" id="UP000034071">
    <property type="component" value="Chromosome"/>
</dbReference>
<accession>A0A0F6TQL9</accession>
<feature type="signal peptide" evidence="1">
    <location>
        <begin position="1"/>
        <end position="20"/>
    </location>
</feature>
<dbReference type="STRING" id="914150.TQ33_1282"/>
<reference evidence="2 3" key="1">
    <citation type="submission" date="2015-02" db="EMBL/GenBank/DDBJ databases">
        <title>Complete genome sequence of Kangiella geojedonensis strain YCS-5T.</title>
        <authorList>
            <person name="Kim K.M."/>
        </authorList>
    </citation>
    <scope>NUCLEOTIDE SEQUENCE [LARGE SCALE GENOMIC DNA]</scope>
    <source>
        <strain evidence="2 3">YCS-5</strain>
    </source>
</reference>